<dbReference type="InterPro" id="IPR039421">
    <property type="entry name" value="Type_1_exporter"/>
</dbReference>
<proteinExistence type="inferred from homology"/>
<dbReference type="InterPro" id="IPR011527">
    <property type="entry name" value="ABC1_TM_dom"/>
</dbReference>
<protein>
    <submittedName>
        <fullName evidence="11">ABC-type bacteriocin/lantibiotic exporter, contains an N-terminal double-glycine peptidase domain</fullName>
    </submittedName>
</protein>
<dbReference type="OrthoDB" id="403954at2"/>
<comment type="similarity">
    <text evidence="2">Belongs to the ABC transporter superfamily.</text>
</comment>
<dbReference type="InterPro" id="IPR036640">
    <property type="entry name" value="ABC1_TM_sf"/>
</dbReference>
<evidence type="ECO:0000256" key="2">
    <source>
        <dbReference type="ARBA" id="ARBA00005417"/>
    </source>
</evidence>
<dbReference type="Proteomes" id="UP000190389">
    <property type="component" value="Unassembled WGS sequence"/>
</dbReference>
<name>A0A1T4L1D8_9BACT</name>
<gene>
    <name evidence="11" type="ORF">SAMN02745154_00290</name>
</gene>
<dbReference type="Gene3D" id="3.90.70.10">
    <property type="entry name" value="Cysteine proteinases"/>
    <property type="match status" value="1"/>
</dbReference>
<evidence type="ECO:0000256" key="8">
    <source>
        <dbReference type="SAM" id="Phobius"/>
    </source>
</evidence>
<evidence type="ECO:0000256" key="6">
    <source>
        <dbReference type="ARBA" id="ARBA00022989"/>
    </source>
</evidence>
<dbReference type="PROSITE" id="PS50929">
    <property type="entry name" value="ABC_TM1F"/>
    <property type="match status" value="1"/>
</dbReference>
<feature type="domain" description="Peptidase C39" evidence="10">
    <location>
        <begin position="5"/>
        <end position="131"/>
    </location>
</feature>
<dbReference type="PROSITE" id="PS50990">
    <property type="entry name" value="PEPTIDASE_C39"/>
    <property type="match status" value="1"/>
</dbReference>
<dbReference type="PANTHER" id="PTHR43394">
    <property type="entry name" value="ATP-DEPENDENT PERMEASE MDL1, MITOCHONDRIAL"/>
    <property type="match status" value="1"/>
</dbReference>
<evidence type="ECO:0000256" key="5">
    <source>
        <dbReference type="ARBA" id="ARBA00022807"/>
    </source>
</evidence>
<feature type="transmembrane region" description="Helical" evidence="8">
    <location>
        <begin position="149"/>
        <end position="171"/>
    </location>
</feature>
<dbReference type="GO" id="GO:0008234">
    <property type="term" value="F:cysteine-type peptidase activity"/>
    <property type="evidence" value="ECO:0007669"/>
    <property type="project" value="UniProtKB-KW"/>
</dbReference>
<evidence type="ECO:0000313" key="12">
    <source>
        <dbReference type="Proteomes" id="UP000190389"/>
    </source>
</evidence>
<dbReference type="PANTHER" id="PTHR43394:SF1">
    <property type="entry name" value="ATP-BINDING CASSETTE SUB-FAMILY B MEMBER 10, MITOCHONDRIAL"/>
    <property type="match status" value="1"/>
</dbReference>
<keyword evidence="7 8" id="KW-0472">Membrane</keyword>
<keyword evidence="6 8" id="KW-1133">Transmembrane helix</keyword>
<dbReference type="GO" id="GO:0005886">
    <property type="term" value="C:plasma membrane"/>
    <property type="evidence" value="ECO:0007669"/>
    <property type="project" value="UniProtKB-SubCell"/>
</dbReference>
<dbReference type="GO" id="GO:0016887">
    <property type="term" value="F:ATP hydrolysis activity"/>
    <property type="evidence" value="ECO:0007669"/>
    <property type="project" value="InterPro"/>
</dbReference>
<keyword evidence="5" id="KW-0645">Protease</keyword>
<keyword evidence="3 8" id="KW-0812">Transmembrane</keyword>
<keyword evidence="4" id="KW-0378">Hydrolase</keyword>
<dbReference type="SUPFAM" id="SSF52540">
    <property type="entry name" value="P-loop containing nucleoside triphosphate hydrolases"/>
    <property type="match status" value="1"/>
</dbReference>
<dbReference type="EMBL" id="FUXF01000006">
    <property type="protein sequence ID" value="SJZ48534.1"/>
    <property type="molecule type" value="Genomic_DNA"/>
</dbReference>
<evidence type="ECO:0000259" key="10">
    <source>
        <dbReference type="PROSITE" id="PS50990"/>
    </source>
</evidence>
<comment type="subcellular location">
    <subcellularLocation>
        <location evidence="1">Cell membrane</location>
        <topology evidence="1">Multi-pass membrane protein</topology>
    </subcellularLocation>
</comment>
<feature type="transmembrane region" description="Helical" evidence="8">
    <location>
        <begin position="385"/>
        <end position="403"/>
    </location>
</feature>
<feature type="transmembrane region" description="Helical" evidence="8">
    <location>
        <begin position="263"/>
        <end position="287"/>
    </location>
</feature>
<dbReference type="GO" id="GO:0006508">
    <property type="term" value="P:proteolysis"/>
    <property type="evidence" value="ECO:0007669"/>
    <property type="project" value="InterPro"/>
</dbReference>
<feature type="transmembrane region" description="Helical" evidence="8">
    <location>
        <begin position="293"/>
        <end position="313"/>
    </location>
</feature>
<evidence type="ECO:0000256" key="4">
    <source>
        <dbReference type="ARBA" id="ARBA00022801"/>
    </source>
</evidence>
<keyword evidence="5" id="KW-0788">Thiol protease</keyword>
<evidence type="ECO:0000256" key="3">
    <source>
        <dbReference type="ARBA" id="ARBA00022692"/>
    </source>
</evidence>
<dbReference type="InterPro" id="IPR003439">
    <property type="entry name" value="ABC_transporter-like_ATP-bd"/>
</dbReference>
<feature type="domain" description="ABC transmembrane type-1" evidence="9">
    <location>
        <begin position="157"/>
        <end position="438"/>
    </location>
</feature>
<dbReference type="GO" id="GO:0005524">
    <property type="term" value="F:ATP binding"/>
    <property type="evidence" value="ECO:0007669"/>
    <property type="project" value="InterPro"/>
</dbReference>
<dbReference type="AlphaFoldDB" id="A0A1T4L1D8"/>
<dbReference type="RefSeq" id="WP_078747034.1">
    <property type="nucleotide sequence ID" value="NZ_CP137850.1"/>
</dbReference>
<dbReference type="GO" id="GO:0015421">
    <property type="term" value="F:ABC-type oligopeptide transporter activity"/>
    <property type="evidence" value="ECO:0007669"/>
    <property type="project" value="TreeGrafter"/>
</dbReference>
<evidence type="ECO:0000259" key="9">
    <source>
        <dbReference type="PROSITE" id="PS50929"/>
    </source>
</evidence>
<evidence type="ECO:0000256" key="7">
    <source>
        <dbReference type="ARBA" id="ARBA00023136"/>
    </source>
</evidence>
<dbReference type="NCBIfam" id="NF045998">
    <property type="entry name" value="cleave_ABC_plasm"/>
    <property type="match status" value="1"/>
</dbReference>
<organism evidence="11 12">
    <name type="scientific">Mycoplasmopsis verecunda</name>
    <dbReference type="NCBI Taxonomy" id="171291"/>
    <lineage>
        <taxon>Bacteria</taxon>
        <taxon>Bacillati</taxon>
        <taxon>Mycoplasmatota</taxon>
        <taxon>Mycoplasmoidales</taxon>
        <taxon>Metamycoplasmataceae</taxon>
        <taxon>Mycoplasmopsis</taxon>
    </lineage>
</organism>
<reference evidence="12" key="1">
    <citation type="submission" date="2017-02" db="EMBL/GenBank/DDBJ databases">
        <authorList>
            <person name="Varghese N."/>
            <person name="Submissions S."/>
        </authorList>
    </citation>
    <scope>NUCLEOTIDE SEQUENCE [LARGE SCALE GENOMIC DNA]</scope>
    <source>
        <strain evidence="12">ATCC 27862</strain>
    </source>
</reference>
<evidence type="ECO:0000256" key="1">
    <source>
        <dbReference type="ARBA" id="ARBA00004651"/>
    </source>
</evidence>
<keyword evidence="12" id="KW-1185">Reference proteome</keyword>
<accession>A0A1T4L1D8</accession>
<dbReference type="STRING" id="171291.SAMN02745154_00290"/>
<dbReference type="Pfam" id="PF03412">
    <property type="entry name" value="Peptidase_C39"/>
    <property type="match status" value="1"/>
</dbReference>
<dbReference type="SUPFAM" id="SSF90123">
    <property type="entry name" value="ABC transporter transmembrane region"/>
    <property type="match status" value="1"/>
</dbReference>
<sequence length="674" mass="78453">MSVKQVDTRDCSLYVLKWFYDRNYISPININELKLNAKYTEKGISIPDFETICNSYNFDIEIYNCEKTLLPELDRNELPVGTLISMNDNTHMVVIKKISSKYIYVYDPVIGNTKYRHKDFLEKFSGLLIKFTHKRDDFKSKKTISKNNWLLFDKFSLFYLISLISETLILFSLPYFNKIILEKIIPNKLNIHLLYLGIIFVFIILLNFSLKNLSQKILQKLLAQRRESQILNFIAHLKFNNYKVIDKLTPLEIKNRVSVFDNLIEFQIIFLPEILSGILTILLALILLWNINIYLMIIILTYSILNLILSFFTKSIYEKNLPKLLQQNIQCDNAFNNYINHIMHIHNYFLEEKLQNELSREYQNLNDAVLRFKIKNTTLNTLQSSLDIIAPLCILILGSYQIWGNKLNTINLIFFITGASLFTKPIKNIVPLTNLYSEYTKSFAMLKIFNINDSAIKETELLKDKIQEIALLSVSYSYTESKLNNALNIRRLKLSDKHKLKGKNGSGKTTLCALLNGSKQADSGEILINGEKINLFLDKKYKQKVIYIGKDNNLNISVLDYLCIYNIKQFNELIDHFGLQECISHLNINLTRNISISSLSSGQKQFISLLSLFLLSYDVVLLDEAFENLDNFVFMQLKNKLQKILNNSIVIEISHNNKYIFDQSKEIDVQEINS</sequence>
<dbReference type="Pfam" id="PF00005">
    <property type="entry name" value="ABC_tran"/>
    <property type="match status" value="1"/>
</dbReference>
<dbReference type="InterPro" id="IPR027417">
    <property type="entry name" value="P-loop_NTPase"/>
</dbReference>
<dbReference type="Gene3D" id="3.40.50.300">
    <property type="entry name" value="P-loop containing nucleotide triphosphate hydrolases"/>
    <property type="match status" value="1"/>
</dbReference>
<dbReference type="Gene3D" id="1.20.1560.10">
    <property type="entry name" value="ABC transporter type 1, transmembrane domain"/>
    <property type="match status" value="1"/>
</dbReference>
<dbReference type="Pfam" id="PF00664">
    <property type="entry name" value="ABC_membrane"/>
    <property type="match status" value="1"/>
</dbReference>
<evidence type="ECO:0000313" key="11">
    <source>
        <dbReference type="EMBL" id="SJZ48534.1"/>
    </source>
</evidence>
<feature type="transmembrane region" description="Helical" evidence="8">
    <location>
        <begin position="191"/>
        <end position="210"/>
    </location>
</feature>
<dbReference type="InterPro" id="IPR005074">
    <property type="entry name" value="Peptidase_C39"/>
</dbReference>